<dbReference type="EMBL" id="BLVP01000001">
    <property type="protein sequence ID" value="GFM35706.1"/>
    <property type="molecule type" value="Genomic_DNA"/>
</dbReference>
<organism evidence="1 2">
    <name type="scientific">Desulfovibrio psychrotolerans</name>
    <dbReference type="NCBI Taxonomy" id="415242"/>
    <lineage>
        <taxon>Bacteria</taxon>
        <taxon>Pseudomonadati</taxon>
        <taxon>Thermodesulfobacteriota</taxon>
        <taxon>Desulfovibrionia</taxon>
        <taxon>Desulfovibrionales</taxon>
        <taxon>Desulfovibrionaceae</taxon>
        <taxon>Desulfovibrio</taxon>
    </lineage>
</organism>
<reference evidence="1 2" key="1">
    <citation type="submission" date="2020-05" db="EMBL/GenBank/DDBJ databases">
        <title>Draft genome sequence of Desulfovibrio psychrotolerans JS1T.</title>
        <authorList>
            <person name="Ueno A."/>
            <person name="Tamazawa S."/>
            <person name="Tamamura S."/>
            <person name="Murakami T."/>
            <person name="Kiyama T."/>
            <person name="Inomata H."/>
            <person name="Amano Y."/>
            <person name="Miyakawa K."/>
            <person name="Tamaki H."/>
            <person name="Naganuma T."/>
            <person name="Kaneko K."/>
        </authorList>
    </citation>
    <scope>NUCLEOTIDE SEQUENCE [LARGE SCALE GENOMIC DNA]</scope>
    <source>
        <strain evidence="1 2">JS1</strain>
    </source>
</reference>
<name>A0A7J0BPS6_9BACT</name>
<dbReference type="Proteomes" id="UP000503820">
    <property type="component" value="Unassembled WGS sequence"/>
</dbReference>
<gene>
    <name evidence="1" type="ORF">DSM19430T_03900</name>
</gene>
<dbReference type="AlphaFoldDB" id="A0A7J0BPS6"/>
<protein>
    <submittedName>
        <fullName evidence="1">Uncharacterized protein</fullName>
    </submittedName>
</protein>
<accession>A0A7J0BPS6</accession>
<keyword evidence="2" id="KW-1185">Reference proteome</keyword>
<sequence length="43" mass="4859">MPYDGRLRKAEWGYVSQLRADAGRQTGADLRFEFCYTDSGAAE</sequence>
<comment type="caution">
    <text evidence="1">The sequence shown here is derived from an EMBL/GenBank/DDBJ whole genome shotgun (WGS) entry which is preliminary data.</text>
</comment>
<evidence type="ECO:0000313" key="1">
    <source>
        <dbReference type="EMBL" id="GFM35706.1"/>
    </source>
</evidence>
<proteinExistence type="predicted"/>
<evidence type="ECO:0000313" key="2">
    <source>
        <dbReference type="Proteomes" id="UP000503820"/>
    </source>
</evidence>